<dbReference type="SMART" id="SM00304">
    <property type="entry name" value="HAMP"/>
    <property type="match status" value="1"/>
</dbReference>
<dbReference type="InterPro" id="IPR004358">
    <property type="entry name" value="Sig_transdc_His_kin-like_C"/>
</dbReference>
<keyword evidence="7 15" id="KW-0812">Transmembrane</keyword>
<dbReference type="InterPro" id="IPR003661">
    <property type="entry name" value="HisK_dim/P_dom"/>
</dbReference>
<dbReference type="PROSITE" id="PS50109">
    <property type="entry name" value="HIS_KIN"/>
    <property type="match status" value="1"/>
</dbReference>
<dbReference type="Proteomes" id="UP000002743">
    <property type="component" value="Chromosome"/>
</dbReference>
<dbReference type="PANTHER" id="PTHR45528">
    <property type="entry name" value="SENSOR HISTIDINE KINASE CPXA"/>
    <property type="match status" value="1"/>
</dbReference>
<dbReference type="InterPro" id="IPR003594">
    <property type="entry name" value="HATPase_dom"/>
</dbReference>
<reference evidence="18 19" key="2">
    <citation type="journal article" date="2011" name="J. Bacteriol.">
        <title>Genomes of three methylotrophs from a single niche uncover genetic and metabolic divergence of Methylophilaceae.</title>
        <authorList>
            <person name="Lapidus A."/>
            <person name="Clum A."/>
            <person name="Labutti K."/>
            <person name="Kaluzhnaya M.G."/>
            <person name="Lim S."/>
            <person name="Beck D.A."/>
            <person name="Glavina Del Rio T."/>
            <person name="Nolan M."/>
            <person name="Mavromatis K."/>
            <person name="Huntemann M."/>
            <person name="Lucas S."/>
            <person name="Lidstrom M.E."/>
            <person name="Ivanova N."/>
            <person name="Chistoserdova L."/>
        </authorList>
    </citation>
    <scope>NUCLEOTIDE SEQUENCE [LARGE SCALE GENOMIC DNA]</scope>
    <source>
        <strain evidence="18 19">SIP3-4</strain>
    </source>
</reference>
<dbReference type="InterPro" id="IPR005467">
    <property type="entry name" value="His_kinase_dom"/>
</dbReference>
<dbReference type="PANTHER" id="PTHR45528:SF1">
    <property type="entry name" value="SENSOR HISTIDINE KINASE CPXA"/>
    <property type="match status" value="1"/>
</dbReference>
<dbReference type="KEGG" id="mei:Msip34_1254"/>
<evidence type="ECO:0000256" key="8">
    <source>
        <dbReference type="ARBA" id="ARBA00022741"/>
    </source>
</evidence>
<proteinExistence type="predicted"/>
<dbReference type="GO" id="GO:0005886">
    <property type="term" value="C:plasma membrane"/>
    <property type="evidence" value="ECO:0007669"/>
    <property type="project" value="UniProtKB-SubCell"/>
</dbReference>
<keyword evidence="13 15" id="KW-0472">Membrane</keyword>
<dbReference type="SUPFAM" id="SSF47384">
    <property type="entry name" value="Homodimeric domain of signal transducing histidine kinase"/>
    <property type="match status" value="1"/>
</dbReference>
<evidence type="ECO:0000256" key="3">
    <source>
        <dbReference type="ARBA" id="ARBA00012438"/>
    </source>
</evidence>
<evidence type="ECO:0000256" key="13">
    <source>
        <dbReference type="ARBA" id="ARBA00023136"/>
    </source>
</evidence>
<keyword evidence="8" id="KW-0547">Nucleotide-binding</keyword>
<keyword evidence="9 18" id="KW-0418">Kinase</keyword>
<dbReference type="OrthoDB" id="9804645at2"/>
<dbReference type="SMART" id="SM00387">
    <property type="entry name" value="HATPase_c"/>
    <property type="match status" value="1"/>
</dbReference>
<gene>
    <name evidence="18" type="ordered locus">Msip34_1254</name>
</gene>
<evidence type="ECO:0000313" key="19">
    <source>
        <dbReference type="Proteomes" id="UP000002743"/>
    </source>
</evidence>
<dbReference type="STRING" id="582744.Msip34_1254"/>
<evidence type="ECO:0000256" key="12">
    <source>
        <dbReference type="ARBA" id="ARBA00023012"/>
    </source>
</evidence>
<evidence type="ECO:0000313" key="18">
    <source>
        <dbReference type="EMBL" id="ACT50500.1"/>
    </source>
</evidence>
<evidence type="ECO:0000259" key="17">
    <source>
        <dbReference type="PROSITE" id="PS50885"/>
    </source>
</evidence>
<dbReference type="AlphaFoldDB" id="C6XD75"/>
<evidence type="ECO:0000256" key="6">
    <source>
        <dbReference type="ARBA" id="ARBA00022679"/>
    </source>
</evidence>
<keyword evidence="10" id="KW-0067">ATP-binding</keyword>
<evidence type="ECO:0000256" key="10">
    <source>
        <dbReference type="ARBA" id="ARBA00022840"/>
    </source>
</evidence>
<dbReference type="PROSITE" id="PS50885">
    <property type="entry name" value="HAMP"/>
    <property type="match status" value="1"/>
</dbReference>
<dbReference type="eggNOG" id="COG2205">
    <property type="taxonomic scope" value="Bacteria"/>
</dbReference>
<evidence type="ECO:0000256" key="11">
    <source>
        <dbReference type="ARBA" id="ARBA00022989"/>
    </source>
</evidence>
<dbReference type="EMBL" id="CP001674">
    <property type="protein sequence ID" value="ACT50500.1"/>
    <property type="molecule type" value="Genomic_DNA"/>
</dbReference>
<evidence type="ECO:0000256" key="2">
    <source>
        <dbReference type="ARBA" id="ARBA00004651"/>
    </source>
</evidence>
<dbReference type="GO" id="GO:0000155">
    <property type="term" value="F:phosphorelay sensor kinase activity"/>
    <property type="evidence" value="ECO:0007669"/>
    <property type="project" value="InterPro"/>
</dbReference>
<keyword evidence="12" id="KW-0902">Two-component regulatory system</keyword>
<comment type="subcellular location">
    <subcellularLocation>
        <location evidence="2">Cell membrane</location>
        <topology evidence="2">Multi-pass membrane protein</topology>
    </subcellularLocation>
</comment>
<dbReference type="Gene3D" id="6.10.340.10">
    <property type="match status" value="1"/>
</dbReference>
<dbReference type="Pfam" id="PF02518">
    <property type="entry name" value="HATPase_c"/>
    <property type="match status" value="1"/>
</dbReference>
<dbReference type="Gene3D" id="3.30.565.10">
    <property type="entry name" value="Histidine kinase-like ATPase, C-terminal domain"/>
    <property type="match status" value="1"/>
</dbReference>
<evidence type="ECO:0000259" key="16">
    <source>
        <dbReference type="PROSITE" id="PS50109"/>
    </source>
</evidence>
<dbReference type="InterPro" id="IPR003660">
    <property type="entry name" value="HAMP_dom"/>
</dbReference>
<dbReference type="SMART" id="SM00388">
    <property type="entry name" value="HisKA"/>
    <property type="match status" value="1"/>
</dbReference>
<feature type="region of interest" description="Disordered" evidence="14">
    <location>
        <begin position="131"/>
        <end position="177"/>
    </location>
</feature>
<evidence type="ECO:0000256" key="15">
    <source>
        <dbReference type="SAM" id="Phobius"/>
    </source>
</evidence>
<name>C6XD75_METGS</name>
<evidence type="ECO:0000256" key="5">
    <source>
        <dbReference type="ARBA" id="ARBA00022553"/>
    </source>
</evidence>
<organism evidence="18 19">
    <name type="scientific">Methylovorus glucosotrophus (strain SIP3-4)</name>
    <dbReference type="NCBI Taxonomy" id="582744"/>
    <lineage>
        <taxon>Bacteria</taxon>
        <taxon>Pseudomonadati</taxon>
        <taxon>Pseudomonadota</taxon>
        <taxon>Betaproteobacteria</taxon>
        <taxon>Nitrosomonadales</taxon>
        <taxon>Methylophilaceae</taxon>
        <taxon>Methylovorus</taxon>
    </lineage>
</organism>
<feature type="domain" description="HAMP" evidence="17">
    <location>
        <begin position="208"/>
        <end position="263"/>
    </location>
</feature>
<accession>C6XD75</accession>
<evidence type="ECO:0000256" key="1">
    <source>
        <dbReference type="ARBA" id="ARBA00000085"/>
    </source>
</evidence>
<reference evidence="19" key="1">
    <citation type="submission" date="2009-07" db="EMBL/GenBank/DDBJ databases">
        <title>Complete sequence of chromosome of Methylovorus sp. SIP3-4.</title>
        <authorList>
            <person name="Lucas S."/>
            <person name="Copeland A."/>
            <person name="Lapidus A."/>
            <person name="Glavina del Rio T."/>
            <person name="Tice H."/>
            <person name="Bruce D."/>
            <person name="Goodwin L."/>
            <person name="Pitluck S."/>
            <person name="Clum A."/>
            <person name="Larimer F."/>
            <person name="Land M."/>
            <person name="Hauser L."/>
            <person name="Kyrpides N."/>
            <person name="Mikhailova N."/>
            <person name="Kayluzhnaya M."/>
            <person name="Chistoserdova L."/>
        </authorList>
    </citation>
    <scope>NUCLEOTIDE SEQUENCE [LARGE SCALE GENOMIC DNA]</scope>
    <source>
        <strain evidence="19">SIP3-4</strain>
    </source>
</reference>
<dbReference type="RefSeq" id="WP_015829987.1">
    <property type="nucleotide sequence ID" value="NC_012969.1"/>
</dbReference>
<keyword evidence="5" id="KW-0597">Phosphoprotein</keyword>
<dbReference type="EC" id="2.7.13.3" evidence="3"/>
<protein>
    <recommendedName>
        <fullName evidence="3">histidine kinase</fullName>
        <ecNumber evidence="3">2.7.13.3</ecNumber>
    </recommendedName>
</protein>
<dbReference type="eggNOG" id="COG2770">
    <property type="taxonomic scope" value="Bacteria"/>
</dbReference>
<dbReference type="HOGENOM" id="CLU_000445_89_27_4"/>
<dbReference type="CDD" id="cd00082">
    <property type="entry name" value="HisKA"/>
    <property type="match status" value="1"/>
</dbReference>
<dbReference type="GO" id="GO:0005524">
    <property type="term" value="F:ATP binding"/>
    <property type="evidence" value="ECO:0007669"/>
    <property type="project" value="UniProtKB-KW"/>
</dbReference>
<keyword evidence="19" id="KW-1185">Reference proteome</keyword>
<dbReference type="InterPro" id="IPR050398">
    <property type="entry name" value="HssS/ArlS-like"/>
</dbReference>
<dbReference type="SUPFAM" id="SSF158472">
    <property type="entry name" value="HAMP domain-like"/>
    <property type="match status" value="1"/>
</dbReference>
<feature type="domain" description="Histidine kinase" evidence="16">
    <location>
        <begin position="271"/>
        <end position="484"/>
    </location>
</feature>
<dbReference type="InterPro" id="IPR036097">
    <property type="entry name" value="HisK_dim/P_sf"/>
</dbReference>
<dbReference type="Pfam" id="PF00512">
    <property type="entry name" value="HisKA"/>
    <property type="match status" value="1"/>
</dbReference>
<feature type="compositionally biased region" description="Pro residues" evidence="14">
    <location>
        <begin position="162"/>
        <end position="176"/>
    </location>
</feature>
<comment type="catalytic activity">
    <reaction evidence="1">
        <text>ATP + protein L-histidine = ADP + protein N-phospho-L-histidine.</text>
        <dbReference type="EC" id="2.7.13.3"/>
    </reaction>
</comment>
<evidence type="ECO:0000256" key="14">
    <source>
        <dbReference type="SAM" id="MobiDB-lite"/>
    </source>
</evidence>
<evidence type="ECO:0000256" key="4">
    <source>
        <dbReference type="ARBA" id="ARBA00022475"/>
    </source>
</evidence>
<sequence length="484" mass="53509" precursor="true">MGRLYWKFFFFFLFAQLTSVFGVGLAVWAHNRSLENSRSLIEASPPAMSVLAAVSATLEHGGVGATRKMLEGWPQRRMPQIYVVNEAGEDLLQRRVSPELLQLAISQVDKDEAVRSIHADDGHEYILFVPARSRGGQPPPNEGMGHPDGPPPDMHDPSDMHQPPPGERAEDGPPPNGGMRSRFWRVFPLVPLSAGVIASLVFAALLAWYFSKPIRSLRQAFITATDGDLEVRVAGSMGHRRDELSDLGRDFDTMASRLGALLQGQSRLLHHVSHELRSPLARMQMAIGLARQSPEKVSSSLERIERESIRMDKLVGELLAFSRLESGVTNIHKERVDLSDLLFTLAEDAQFEGKDRKMEVRLLPHDDFVLEAQPDLLHRALENIVRNALKYGPDGSDVDIDVSSDPATRMVLIRIRDQGMGVAPHELETIFQPFYRANSGLGSDGHGIGLALAKQVVEMHGGKIAARNISPVGFEVAVQLPYLD</sequence>
<dbReference type="CDD" id="cd06225">
    <property type="entry name" value="HAMP"/>
    <property type="match status" value="1"/>
</dbReference>
<dbReference type="SUPFAM" id="SSF55874">
    <property type="entry name" value="ATPase domain of HSP90 chaperone/DNA topoisomerase II/histidine kinase"/>
    <property type="match status" value="1"/>
</dbReference>
<dbReference type="Gene3D" id="1.10.287.130">
    <property type="match status" value="1"/>
</dbReference>
<keyword evidence="11 15" id="KW-1133">Transmembrane helix</keyword>
<evidence type="ECO:0000256" key="9">
    <source>
        <dbReference type="ARBA" id="ARBA00022777"/>
    </source>
</evidence>
<keyword evidence="6" id="KW-0808">Transferase</keyword>
<feature type="transmembrane region" description="Helical" evidence="15">
    <location>
        <begin position="189"/>
        <end position="210"/>
    </location>
</feature>
<dbReference type="InterPro" id="IPR036890">
    <property type="entry name" value="HATPase_C_sf"/>
</dbReference>
<evidence type="ECO:0000256" key="7">
    <source>
        <dbReference type="ARBA" id="ARBA00022692"/>
    </source>
</evidence>
<keyword evidence="4" id="KW-1003">Cell membrane</keyword>
<dbReference type="Pfam" id="PF00672">
    <property type="entry name" value="HAMP"/>
    <property type="match status" value="1"/>
</dbReference>
<feature type="transmembrane region" description="Helical" evidence="15">
    <location>
        <begin position="6"/>
        <end position="29"/>
    </location>
</feature>
<dbReference type="PRINTS" id="PR00344">
    <property type="entry name" value="BCTRLSENSOR"/>
</dbReference>